<organism evidence="3 5">
    <name type="scientific">Enterococcus faecalis</name>
    <name type="common">Streptococcus faecalis</name>
    <dbReference type="NCBI Taxonomy" id="1351"/>
    <lineage>
        <taxon>Bacteria</taxon>
        <taxon>Bacillati</taxon>
        <taxon>Bacillota</taxon>
        <taxon>Bacilli</taxon>
        <taxon>Lactobacillales</taxon>
        <taxon>Enterococcaceae</taxon>
        <taxon>Enterococcus</taxon>
    </lineage>
</organism>
<evidence type="ECO:0000256" key="1">
    <source>
        <dbReference type="SAM" id="Phobius"/>
    </source>
</evidence>
<dbReference type="Proteomes" id="UP000244140">
    <property type="component" value="Unassembled WGS sequence"/>
</dbReference>
<sequence length="69" mass="7793">MLPIGIDFGTKDAILASAVLVILGMTVIFHWSVWEFVITEAMIILAFHAGGKKQDKRIEDKYKRMKKGD</sequence>
<keyword evidence="1" id="KW-0812">Transmembrane</keyword>
<accession>A0A7H0FN44</accession>
<keyword evidence="1" id="KW-0472">Membrane</keyword>
<keyword evidence="1" id="KW-1133">Transmembrane helix</keyword>
<dbReference type="AlphaFoldDB" id="A0A7H0FN44"/>
<evidence type="ECO:0000313" key="4">
    <source>
        <dbReference type="Proteomes" id="UP000244140"/>
    </source>
</evidence>
<protein>
    <submittedName>
        <fullName evidence="3">Uncharacterized protein</fullName>
    </submittedName>
</protein>
<reference evidence="3 5" key="2">
    <citation type="submission" date="2020-08" db="EMBL/GenBank/DDBJ databases">
        <title>Enterococcus faecalis SF28073 genome assembly.</title>
        <authorList>
            <person name="Duerkop B.A."/>
            <person name="Johnson C.N."/>
        </authorList>
    </citation>
    <scope>NUCLEOTIDE SEQUENCE [LARGE SCALE GENOMIC DNA]</scope>
    <source>
        <strain evidence="3 5">SF28073</strain>
    </source>
</reference>
<reference evidence="2 4" key="1">
    <citation type="submission" date="2018-04" db="EMBL/GenBank/DDBJ databases">
        <authorList>
            <person name="Van Tyne D."/>
        </authorList>
    </citation>
    <scope>NUCLEOTIDE SEQUENCE [LARGE SCALE GENOMIC DNA]</scope>
    <source>
        <strain evidence="2 4">B2535</strain>
    </source>
</reference>
<proteinExistence type="predicted"/>
<gene>
    <name evidence="2" type="ORF">DAI13_14570</name>
    <name evidence="3" type="ORF">H9Q64_13500</name>
</gene>
<dbReference type="EMBL" id="CP060804">
    <property type="protein sequence ID" value="QNP37460.1"/>
    <property type="molecule type" value="Genomic_DNA"/>
</dbReference>
<feature type="transmembrane region" description="Helical" evidence="1">
    <location>
        <begin position="14"/>
        <end position="47"/>
    </location>
</feature>
<dbReference type="Proteomes" id="UP000516122">
    <property type="component" value="Chromosome"/>
</dbReference>
<dbReference type="RefSeq" id="WP_010707105.1">
    <property type="nucleotide sequence ID" value="NZ_AP026714.1"/>
</dbReference>
<evidence type="ECO:0000313" key="3">
    <source>
        <dbReference type="EMBL" id="QNP37460.1"/>
    </source>
</evidence>
<dbReference type="EMBL" id="PZZH01000001">
    <property type="protein sequence ID" value="PTN78915.1"/>
    <property type="molecule type" value="Genomic_DNA"/>
</dbReference>
<evidence type="ECO:0000313" key="5">
    <source>
        <dbReference type="Proteomes" id="UP000516122"/>
    </source>
</evidence>
<name>A0A7H0FN44_ENTFL</name>
<evidence type="ECO:0000313" key="2">
    <source>
        <dbReference type="EMBL" id="PTN78915.1"/>
    </source>
</evidence>